<dbReference type="STRING" id="9713.A0A2U3Z7S0"/>
<dbReference type="Proteomes" id="UP000245341">
    <property type="component" value="Unplaced"/>
</dbReference>
<dbReference type="GeneID" id="102741568"/>
<evidence type="ECO:0000256" key="1">
    <source>
        <dbReference type="SAM" id="MobiDB-lite"/>
    </source>
</evidence>
<dbReference type="KEGG" id="lww:102741568"/>
<feature type="compositionally biased region" description="Low complexity" evidence="1">
    <location>
        <begin position="113"/>
        <end position="129"/>
    </location>
</feature>
<feature type="region of interest" description="Disordered" evidence="1">
    <location>
        <begin position="210"/>
        <end position="229"/>
    </location>
</feature>
<evidence type="ECO:0000313" key="2">
    <source>
        <dbReference type="Proteomes" id="UP000245341"/>
    </source>
</evidence>
<feature type="region of interest" description="Disordered" evidence="1">
    <location>
        <begin position="93"/>
        <end position="129"/>
    </location>
</feature>
<sequence>MDGAGGGKIKFKHEETGKTGDSQARAGCIDKERLGWVVDSTCLKPECTGFYMELSFKKGGGSGGGSGGVSTRAPSPAPRFPVALQFGQTGKGSGWPELPCTGKTSTARARNCPGPSGAPTSEPEGGESSSRWRLFLATAFDEIQEHTFLLEHLSEVKRAVKSAVQTITVGGVSTSQFKTIIPLATAPNVQQIQVPGSKFHYVRLVTATSASSPSQPVSQNPSTNTQPLQQAKPVVVNTTPVRMSVPLVSAQTVKQVVPKPINPTSQIVTTSQPQQRLIMPATPLPQIQPNLTNLPPGTVLAPAPGAGNVGYAVLPAQYVTQLQQSSYVSIASNSNLTGTAGIQTQARLPFNG</sequence>
<proteinExistence type="predicted"/>
<feature type="compositionally biased region" description="Low complexity" evidence="1">
    <location>
        <begin position="210"/>
        <end position="224"/>
    </location>
</feature>
<evidence type="ECO:0000313" key="3">
    <source>
        <dbReference type="RefSeq" id="XP_006751768.1"/>
    </source>
</evidence>
<protein>
    <submittedName>
        <fullName evidence="3">Protein lin-54 homolog</fullName>
    </submittedName>
</protein>
<reference evidence="3" key="1">
    <citation type="submission" date="2025-08" db="UniProtKB">
        <authorList>
            <consortium name="RefSeq"/>
        </authorList>
    </citation>
    <scope>IDENTIFICATION</scope>
    <source>
        <tissue evidence="3">Liver</tissue>
    </source>
</reference>
<accession>A0A2U3Z7S0</accession>
<feature type="region of interest" description="Disordered" evidence="1">
    <location>
        <begin position="1"/>
        <end position="23"/>
    </location>
</feature>
<gene>
    <name evidence="3" type="primary">LOC102741568</name>
</gene>
<dbReference type="RefSeq" id="XP_006751768.1">
    <property type="nucleotide sequence ID" value="XM_006751705.1"/>
</dbReference>
<name>A0A2U3Z7S0_LEPWE</name>
<organism evidence="2 3">
    <name type="scientific">Leptonychotes weddellii</name>
    <name type="common">Weddell seal</name>
    <name type="synonym">Otaria weddellii</name>
    <dbReference type="NCBI Taxonomy" id="9713"/>
    <lineage>
        <taxon>Eukaryota</taxon>
        <taxon>Metazoa</taxon>
        <taxon>Chordata</taxon>
        <taxon>Craniata</taxon>
        <taxon>Vertebrata</taxon>
        <taxon>Euteleostomi</taxon>
        <taxon>Mammalia</taxon>
        <taxon>Eutheria</taxon>
        <taxon>Laurasiatheria</taxon>
        <taxon>Carnivora</taxon>
        <taxon>Caniformia</taxon>
        <taxon>Pinnipedia</taxon>
        <taxon>Phocidae</taxon>
        <taxon>Monachinae</taxon>
        <taxon>Lobodontini</taxon>
        <taxon>Leptonychotes</taxon>
    </lineage>
</organism>
<dbReference type="AlphaFoldDB" id="A0A2U3Z7S0"/>
<keyword evidence="2" id="KW-1185">Reference proteome</keyword>